<dbReference type="SUPFAM" id="SSF56601">
    <property type="entry name" value="beta-lactamase/transpeptidase-like"/>
    <property type="match status" value="1"/>
</dbReference>
<dbReference type="PANTHER" id="PTHR30627">
    <property type="entry name" value="PEPTIDOGLYCAN D,D-TRANSPEPTIDASE"/>
    <property type="match status" value="1"/>
</dbReference>
<dbReference type="AlphaFoldDB" id="A0A2M8KUQ6"/>
<protein>
    <recommendedName>
        <fullName evidence="7">Penicillin-binding protein 2</fullName>
    </recommendedName>
</protein>
<evidence type="ECO:0008006" key="7">
    <source>
        <dbReference type="Google" id="ProtNLM"/>
    </source>
</evidence>
<accession>A0A2M8KUQ6</accession>
<organism evidence="5 6">
    <name type="scientific">Candidatus Roizmanbacteria bacterium CG10_big_fil_rev_8_21_14_0_10_45_7</name>
    <dbReference type="NCBI Taxonomy" id="1974854"/>
    <lineage>
        <taxon>Bacteria</taxon>
        <taxon>Candidatus Roizmaniibacteriota</taxon>
    </lineage>
</organism>
<dbReference type="GO" id="GO:0008658">
    <property type="term" value="F:penicillin binding"/>
    <property type="evidence" value="ECO:0007669"/>
    <property type="project" value="InterPro"/>
</dbReference>
<evidence type="ECO:0000256" key="2">
    <source>
        <dbReference type="ARBA" id="ARBA00023136"/>
    </source>
</evidence>
<dbReference type="GO" id="GO:0071555">
    <property type="term" value="P:cell wall organization"/>
    <property type="evidence" value="ECO:0007669"/>
    <property type="project" value="TreeGrafter"/>
</dbReference>
<evidence type="ECO:0000313" key="6">
    <source>
        <dbReference type="Proteomes" id="UP000231569"/>
    </source>
</evidence>
<dbReference type="Proteomes" id="UP000231569">
    <property type="component" value="Unassembled WGS sequence"/>
</dbReference>
<sequence length="497" mass="55618">MNLVRLVFLLFIVSFGFVIHRLFVIQVLHADAYIPIQKFLKVERVLSLRGEIQDVSHNPLAVNRRVYTVYGNTKKLNEDRGVVDKIQSILKISDATMNATLRKNNWQKIASGIDSKVKDTLGTYYPTYLNLEEEWIRSYPEGSLSAHLLGFVGRDDVGNPQGYIGTEGYFEQELRGLPSVAERESDIRGVSLIGGANDQSDGRSGLTIRLTIDRTVQSFLESLLYDGVYRYTAKRGCGIVMEPSSGKVRAMACVPAFIPRNYFMYQDIDFSNPLISSVYEPGSTFKPLVVAMGLEEKKIKKKSMFDESGPVQIGEYAIRTWNNEYHGTISLSEVLAQSSNVGMVRIIQKMDKGRVENYLKQLGLYEQTGIQLQGEALSLIKDSSEWYPIDYATIAFGQGIAVTPIQLVTAFSTLANGGYLIPPTIVESMTDETGNDIFILPSRHQRVFSTQTITIMQRLLKNSVDKSEAKYPQKPEGYSFCGKTGTAQIPIEGHYDP</sequence>
<gene>
    <name evidence="5" type="ORF">COU89_02345</name>
</gene>
<feature type="non-terminal residue" evidence="5">
    <location>
        <position position="497"/>
    </location>
</feature>
<reference evidence="6" key="1">
    <citation type="submission" date="2017-09" db="EMBL/GenBank/DDBJ databases">
        <title>Depth-based differentiation of microbial function through sediment-hosted aquifers and enrichment of novel symbionts in the deep terrestrial subsurface.</title>
        <authorList>
            <person name="Probst A.J."/>
            <person name="Ladd B."/>
            <person name="Jarett J.K."/>
            <person name="Geller-Mcgrath D.E."/>
            <person name="Sieber C.M.K."/>
            <person name="Emerson J.B."/>
            <person name="Anantharaman K."/>
            <person name="Thomas B.C."/>
            <person name="Malmstrom R."/>
            <person name="Stieglmeier M."/>
            <person name="Klingl A."/>
            <person name="Woyke T."/>
            <person name="Ryan C.M."/>
            <person name="Banfield J.F."/>
        </authorList>
    </citation>
    <scope>NUCLEOTIDE SEQUENCE [LARGE SCALE GENOMIC DNA]</scope>
</reference>
<evidence type="ECO:0000259" key="4">
    <source>
        <dbReference type="Pfam" id="PF03717"/>
    </source>
</evidence>
<keyword evidence="2" id="KW-0472">Membrane</keyword>
<dbReference type="InterPro" id="IPR050515">
    <property type="entry name" value="Beta-lactam/transpept"/>
</dbReference>
<evidence type="ECO:0000256" key="1">
    <source>
        <dbReference type="ARBA" id="ARBA00004370"/>
    </source>
</evidence>
<dbReference type="InterPro" id="IPR012338">
    <property type="entry name" value="Beta-lactam/transpept-like"/>
</dbReference>
<dbReference type="EMBL" id="PFEE01000051">
    <property type="protein sequence ID" value="PJE63620.1"/>
    <property type="molecule type" value="Genomic_DNA"/>
</dbReference>
<dbReference type="InterPro" id="IPR001460">
    <property type="entry name" value="PCN-bd_Tpept"/>
</dbReference>
<name>A0A2M8KUQ6_9BACT</name>
<dbReference type="Gene3D" id="3.40.710.10">
    <property type="entry name" value="DD-peptidase/beta-lactamase superfamily"/>
    <property type="match status" value="1"/>
</dbReference>
<feature type="domain" description="Penicillin-binding protein dimerisation" evidence="4">
    <location>
        <begin position="48"/>
        <end position="189"/>
    </location>
</feature>
<proteinExistence type="predicted"/>
<dbReference type="InterPro" id="IPR005311">
    <property type="entry name" value="PBP_dimer"/>
</dbReference>
<dbReference type="PANTHER" id="PTHR30627:SF1">
    <property type="entry name" value="PEPTIDOGLYCAN D,D-TRANSPEPTIDASE FTSI"/>
    <property type="match status" value="1"/>
</dbReference>
<feature type="domain" description="Penicillin-binding protein transpeptidase" evidence="3">
    <location>
        <begin position="236"/>
        <end position="489"/>
    </location>
</feature>
<evidence type="ECO:0000313" key="5">
    <source>
        <dbReference type="EMBL" id="PJE63620.1"/>
    </source>
</evidence>
<comment type="subcellular location">
    <subcellularLocation>
        <location evidence="1">Membrane</location>
    </subcellularLocation>
</comment>
<evidence type="ECO:0000259" key="3">
    <source>
        <dbReference type="Pfam" id="PF00905"/>
    </source>
</evidence>
<dbReference type="SUPFAM" id="SSF56519">
    <property type="entry name" value="Penicillin binding protein dimerisation domain"/>
    <property type="match status" value="1"/>
</dbReference>
<dbReference type="Pfam" id="PF03717">
    <property type="entry name" value="PBP_dimer"/>
    <property type="match status" value="1"/>
</dbReference>
<dbReference type="Pfam" id="PF00905">
    <property type="entry name" value="Transpeptidase"/>
    <property type="match status" value="1"/>
</dbReference>
<dbReference type="Gene3D" id="3.90.1310.10">
    <property type="entry name" value="Penicillin-binding protein 2a (Domain 2)"/>
    <property type="match status" value="1"/>
</dbReference>
<dbReference type="InterPro" id="IPR036138">
    <property type="entry name" value="PBP_dimer_sf"/>
</dbReference>
<dbReference type="GO" id="GO:0005886">
    <property type="term" value="C:plasma membrane"/>
    <property type="evidence" value="ECO:0007669"/>
    <property type="project" value="TreeGrafter"/>
</dbReference>
<comment type="caution">
    <text evidence="5">The sequence shown here is derived from an EMBL/GenBank/DDBJ whole genome shotgun (WGS) entry which is preliminary data.</text>
</comment>